<feature type="compositionally biased region" description="Low complexity" evidence="1">
    <location>
        <begin position="55"/>
        <end position="73"/>
    </location>
</feature>
<sequence>MTGRPLAHERVPTGPAEARRRVHEILTVVVDALRAHGAPHSSALHGGPHDDGAPRSRAPHSSASHGSAPHASGQGLELIEHRPRRDRASGTRYRGVRTIQHVSALIGSTAEPPASPSPVSLLRVADRALRGLGLAVSEDGEVSGVRTRVWDDPEGDRAEVVIGARLLLRVISAPFLPGVEQGDVSTTPSAVRRVLRPAPSLHAVPAALPIPSVAPAGMPVGAATPESSVLSEN</sequence>
<protein>
    <submittedName>
        <fullName evidence="2">Uncharacterized protein</fullName>
    </submittedName>
</protein>
<dbReference type="RefSeq" id="WP_249476997.1">
    <property type="nucleotide sequence ID" value="NZ_CP097218.1"/>
</dbReference>
<feature type="compositionally biased region" description="Basic and acidic residues" evidence="1">
    <location>
        <begin position="78"/>
        <end position="89"/>
    </location>
</feature>
<keyword evidence="3" id="KW-1185">Reference proteome</keyword>
<dbReference type="EMBL" id="CP097218">
    <property type="protein sequence ID" value="UQN28052.1"/>
    <property type="molecule type" value="Genomic_DNA"/>
</dbReference>
<dbReference type="Proteomes" id="UP001055868">
    <property type="component" value="Chromosome"/>
</dbReference>
<gene>
    <name evidence="2" type="ORF">M4486_10340</name>
</gene>
<proteinExistence type="predicted"/>
<reference evidence="2" key="1">
    <citation type="submission" date="2022-05" db="EMBL/GenBank/DDBJ databases">
        <title>Genomic analysis of Brachybacterium sp. CBA3104.</title>
        <authorList>
            <person name="Roh S.W."/>
            <person name="Kim Y.B."/>
            <person name="Kim Y."/>
        </authorList>
    </citation>
    <scope>NUCLEOTIDE SEQUENCE</scope>
    <source>
        <strain evidence="2">CBA3104</strain>
    </source>
</reference>
<name>A0ABY4N0H1_9MICO</name>
<accession>A0ABY4N0H1</accession>
<feature type="region of interest" description="Disordered" evidence="1">
    <location>
        <begin position="38"/>
        <end position="94"/>
    </location>
</feature>
<organism evidence="2 3">
    <name type="scientific">Brachybacterium kimchii</name>
    <dbReference type="NCBI Taxonomy" id="2942909"/>
    <lineage>
        <taxon>Bacteria</taxon>
        <taxon>Bacillati</taxon>
        <taxon>Actinomycetota</taxon>
        <taxon>Actinomycetes</taxon>
        <taxon>Micrococcales</taxon>
        <taxon>Dermabacteraceae</taxon>
        <taxon>Brachybacterium</taxon>
    </lineage>
</organism>
<evidence type="ECO:0000256" key="1">
    <source>
        <dbReference type="SAM" id="MobiDB-lite"/>
    </source>
</evidence>
<evidence type="ECO:0000313" key="3">
    <source>
        <dbReference type="Proteomes" id="UP001055868"/>
    </source>
</evidence>
<evidence type="ECO:0000313" key="2">
    <source>
        <dbReference type="EMBL" id="UQN28052.1"/>
    </source>
</evidence>